<dbReference type="AlphaFoldDB" id="A0A382N7S4"/>
<sequence length="96" mass="10079">MDGEVFTAELGQDLATGSAGRRQAIGNYGDCPESPVTGCYRRSKGNAFRAKGEAEGGVLHVATSEDYTVLAKNCRAYGKSGVFGMRLQAGLDGLMN</sequence>
<evidence type="ECO:0000313" key="1">
    <source>
        <dbReference type="EMBL" id="SVC55591.1"/>
    </source>
</evidence>
<reference evidence="1" key="1">
    <citation type="submission" date="2018-05" db="EMBL/GenBank/DDBJ databases">
        <authorList>
            <person name="Lanie J.A."/>
            <person name="Ng W.-L."/>
            <person name="Kazmierczak K.M."/>
            <person name="Andrzejewski T.M."/>
            <person name="Davidsen T.M."/>
            <person name="Wayne K.J."/>
            <person name="Tettelin H."/>
            <person name="Glass J.I."/>
            <person name="Rusch D."/>
            <person name="Podicherti R."/>
            <person name="Tsui H.-C.T."/>
            <person name="Winkler M.E."/>
        </authorList>
    </citation>
    <scope>NUCLEOTIDE SEQUENCE</scope>
</reference>
<protein>
    <submittedName>
        <fullName evidence="1">Uncharacterized protein</fullName>
    </submittedName>
</protein>
<proteinExistence type="predicted"/>
<accession>A0A382N7S4</accession>
<name>A0A382N7S4_9ZZZZ</name>
<organism evidence="1">
    <name type="scientific">marine metagenome</name>
    <dbReference type="NCBI Taxonomy" id="408172"/>
    <lineage>
        <taxon>unclassified sequences</taxon>
        <taxon>metagenomes</taxon>
        <taxon>ecological metagenomes</taxon>
    </lineage>
</organism>
<gene>
    <name evidence="1" type="ORF">METZ01_LOCUS308445</name>
</gene>
<dbReference type="EMBL" id="UINC01097677">
    <property type="protein sequence ID" value="SVC55591.1"/>
    <property type="molecule type" value="Genomic_DNA"/>
</dbReference>